<dbReference type="EMBL" id="KZ559169">
    <property type="protein sequence ID" value="PLB34982.1"/>
    <property type="molecule type" value="Genomic_DNA"/>
</dbReference>
<feature type="region of interest" description="Disordered" evidence="1">
    <location>
        <begin position="1"/>
        <end position="34"/>
    </location>
</feature>
<evidence type="ECO:0000313" key="2">
    <source>
        <dbReference type="EMBL" id="PLB34982.1"/>
    </source>
</evidence>
<gene>
    <name evidence="2" type="ORF">BDW47DRAFT_128550</name>
</gene>
<keyword evidence="3" id="KW-1185">Reference proteome</keyword>
<dbReference type="OrthoDB" id="5137215at2759"/>
<organism evidence="2 3">
    <name type="scientific">Aspergillus candidus</name>
    <dbReference type="NCBI Taxonomy" id="41067"/>
    <lineage>
        <taxon>Eukaryota</taxon>
        <taxon>Fungi</taxon>
        <taxon>Dikarya</taxon>
        <taxon>Ascomycota</taxon>
        <taxon>Pezizomycotina</taxon>
        <taxon>Eurotiomycetes</taxon>
        <taxon>Eurotiomycetidae</taxon>
        <taxon>Eurotiales</taxon>
        <taxon>Aspergillaceae</taxon>
        <taxon>Aspergillus</taxon>
        <taxon>Aspergillus subgen. Circumdati</taxon>
    </lineage>
</organism>
<reference evidence="2 3" key="1">
    <citation type="submission" date="2017-12" db="EMBL/GenBank/DDBJ databases">
        <authorList>
            <consortium name="DOE Joint Genome Institute"/>
            <person name="Haridas S."/>
            <person name="Kjaerbolling I."/>
            <person name="Vesth T.C."/>
            <person name="Frisvad J.C."/>
            <person name="Nybo J.L."/>
            <person name="Theobald S."/>
            <person name="Kuo A."/>
            <person name="Bowyer P."/>
            <person name="Matsuda Y."/>
            <person name="Mondo S."/>
            <person name="Lyhne E.K."/>
            <person name="Kogle M.E."/>
            <person name="Clum A."/>
            <person name="Lipzen A."/>
            <person name="Salamov A."/>
            <person name="Ngan C.Y."/>
            <person name="Daum C."/>
            <person name="Chiniquy J."/>
            <person name="Barry K."/>
            <person name="LaButti K."/>
            <person name="Simmons B.A."/>
            <person name="Magnuson J.K."/>
            <person name="Mortensen U.H."/>
            <person name="Larsen T.O."/>
            <person name="Grigoriev I.V."/>
            <person name="Baker S.E."/>
            <person name="Andersen M.R."/>
            <person name="Nordberg H.P."/>
            <person name="Cantor M.N."/>
            <person name="Hua S.X."/>
        </authorList>
    </citation>
    <scope>NUCLEOTIDE SEQUENCE [LARGE SCALE GENOMIC DNA]</scope>
    <source>
        <strain evidence="2 3">CBS 102.13</strain>
    </source>
</reference>
<sequence>MISDEKPPSFVSVEAPTEKPAPCTVHGPSQTPHLDRELQQPYAQAMIQALTAALNDLTDEKKCTQCSLERSSALLTSHVREIQAMKKKEQWSKGERKALKAEIKTSLKGVRKDAKTMWREGMGGN</sequence>
<proteinExistence type="predicted"/>
<evidence type="ECO:0000313" key="3">
    <source>
        <dbReference type="Proteomes" id="UP000234585"/>
    </source>
</evidence>
<name>A0A2I2F2X4_ASPCN</name>
<dbReference type="GeneID" id="36524019"/>
<dbReference type="Proteomes" id="UP000234585">
    <property type="component" value="Unassembled WGS sequence"/>
</dbReference>
<dbReference type="RefSeq" id="XP_024668994.1">
    <property type="nucleotide sequence ID" value="XM_024816859.1"/>
</dbReference>
<protein>
    <submittedName>
        <fullName evidence="2">Uncharacterized protein</fullName>
    </submittedName>
</protein>
<evidence type="ECO:0000256" key="1">
    <source>
        <dbReference type="SAM" id="MobiDB-lite"/>
    </source>
</evidence>
<accession>A0A2I2F2X4</accession>
<dbReference type="AlphaFoldDB" id="A0A2I2F2X4"/>